<evidence type="ECO:0000313" key="2">
    <source>
        <dbReference type="EMBL" id="KAH9827723.1"/>
    </source>
</evidence>
<organism evidence="2 3">
    <name type="scientific">Teratosphaeria destructans</name>
    <dbReference type="NCBI Taxonomy" id="418781"/>
    <lineage>
        <taxon>Eukaryota</taxon>
        <taxon>Fungi</taxon>
        <taxon>Dikarya</taxon>
        <taxon>Ascomycota</taxon>
        <taxon>Pezizomycotina</taxon>
        <taxon>Dothideomycetes</taxon>
        <taxon>Dothideomycetidae</taxon>
        <taxon>Mycosphaerellales</taxon>
        <taxon>Teratosphaeriaceae</taxon>
        <taxon>Teratosphaeria</taxon>
    </lineage>
</organism>
<feature type="region of interest" description="Disordered" evidence="1">
    <location>
        <begin position="1"/>
        <end position="32"/>
    </location>
</feature>
<dbReference type="AlphaFoldDB" id="A0A9W7W2C4"/>
<accession>A0A9W7W2C4</accession>
<name>A0A9W7W2C4_9PEZI</name>
<feature type="compositionally biased region" description="Polar residues" evidence="1">
    <location>
        <begin position="1"/>
        <end position="10"/>
    </location>
</feature>
<comment type="caution">
    <text evidence="2">The sequence shown here is derived from an EMBL/GenBank/DDBJ whole genome shotgun (WGS) entry which is preliminary data.</text>
</comment>
<protein>
    <submittedName>
        <fullName evidence="2">Uncharacterized protein</fullName>
    </submittedName>
</protein>
<gene>
    <name evidence="2" type="ORF">Tdes44962_MAKER09670</name>
</gene>
<dbReference type="EMBL" id="RIBY02001865">
    <property type="protein sequence ID" value="KAH9827723.1"/>
    <property type="molecule type" value="Genomic_DNA"/>
</dbReference>
<evidence type="ECO:0000313" key="3">
    <source>
        <dbReference type="Proteomes" id="UP001138500"/>
    </source>
</evidence>
<dbReference type="Proteomes" id="UP001138500">
    <property type="component" value="Unassembled WGS sequence"/>
</dbReference>
<evidence type="ECO:0000256" key="1">
    <source>
        <dbReference type="SAM" id="MobiDB-lite"/>
    </source>
</evidence>
<reference evidence="2 3" key="1">
    <citation type="journal article" date="2018" name="IMA Fungus">
        <title>IMA Genome-F 10: Nine draft genome sequences of Claviceps purpurea s.lat., including C. arundinis, C. humidiphila, and C. cf. spartinae, pseudomolecules for the pitch canker pathogen Fusarium circinatum, draft genome of Davidsoniella eucalypti, Grosmannia galeiformis, Quambalaria eucalypti, and Teratosphaeria destructans.</title>
        <authorList>
            <person name="Wingfield B.D."/>
            <person name="Liu M."/>
            <person name="Nguyen H.D."/>
            <person name="Lane F.A."/>
            <person name="Morgan S.W."/>
            <person name="De Vos L."/>
            <person name="Wilken P.M."/>
            <person name="Duong T.A."/>
            <person name="Aylward J."/>
            <person name="Coetzee M.P."/>
            <person name="Dadej K."/>
            <person name="De Beer Z.W."/>
            <person name="Findlay W."/>
            <person name="Havenga M."/>
            <person name="Kolarik M."/>
            <person name="Menzies J.G."/>
            <person name="Naidoo K."/>
            <person name="Pochopski O."/>
            <person name="Shoukouhi P."/>
            <person name="Santana Q.C."/>
            <person name="Seifert K.A."/>
            <person name="Soal N."/>
            <person name="Steenkamp E.T."/>
            <person name="Tatham C.T."/>
            <person name="van der Nest M.A."/>
            <person name="Wingfield M.J."/>
        </authorList>
    </citation>
    <scope>NUCLEOTIDE SEQUENCE [LARGE SCALE GENOMIC DNA]</scope>
    <source>
        <strain evidence="2">CMW44962</strain>
    </source>
</reference>
<reference evidence="2 3" key="2">
    <citation type="journal article" date="2021" name="Curr. Genet.">
        <title>Genetic response to nitrogen starvation in the aggressive Eucalyptus foliar pathogen Teratosphaeria destructans.</title>
        <authorList>
            <person name="Havenga M."/>
            <person name="Wingfield B.D."/>
            <person name="Wingfield M.J."/>
            <person name="Dreyer L.L."/>
            <person name="Roets F."/>
            <person name="Aylward J."/>
        </authorList>
    </citation>
    <scope>NUCLEOTIDE SEQUENCE [LARGE SCALE GENOMIC DNA]</scope>
    <source>
        <strain evidence="2">CMW44962</strain>
    </source>
</reference>
<proteinExistence type="predicted"/>
<keyword evidence="3" id="KW-1185">Reference proteome</keyword>
<sequence>MHPSPLQSSLGPRLVLISPHTGTTAGRRDSRDQRFRIAGGQVLGQLDELRVGAPDITELGGPELGKVGLGTASNVSLCR</sequence>